<dbReference type="PANTHER" id="PTHR30537:SF5">
    <property type="entry name" value="HTH-TYPE TRANSCRIPTIONAL ACTIVATOR TTDR-RELATED"/>
    <property type="match status" value="1"/>
</dbReference>
<dbReference type="InterPro" id="IPR000847">
    <property type="entry name" value="LysR_HTH_N"/>
</dbReference>
<comment type="similarity">
    <text evidence="1">Belongs to the LysR transcriptional regulatory family.</text>
</comment>
<dbReference type="InterPro" id="IPR058163">
    <property type="entry name" value="LysR-type_TF_proteobact-type"/>
</dbReference>
<dbReference type="Pfam" id="PF00126">
    <property type="entry name" value="HTH_1"/>
    <property type="match status" value="1"/>
</dbReference>
<dbReference type="SUPFAM" id="SSF46785">
    <property type="entry name" value="Winged helix' DNA-binding domain"/>
    <property type="match status" value="1"/>
</dbReference>
<dbReference type="CDD" id="cd08422">
    <property type="entry name" value="PBP2_CrgA_like"/>
    <property type="match status" value="1"/>
</dbReference>
<dbReference type="Gene3D" id="1.10.10.10">
    <property type="entry name" value="Winged helix-like DNA-binding domain superfamily/Winged helix DNA-binding domain"/>
    <property type="match status" value="1"/>
</dbReference>
<keyword evidence="2" id="KW-0805">Transcription regulation</keyword>
<dbReference type="EMBL" id="JBDPZD010000001">
    <property type="protein sequence ID" value="MEO3690532.1"/>
    <property type="molecule type" value="Genomic_DNA"/>
</dbReference>
<comment type="caution">
    <text evidence="6">The sequence shown here is derived from an EMBL/GenBank/DDBJ whole genome shotgun (WGS) entry which is preliminary data.</text>
</comment>
<proteinExistence type="inferred from homology"/>
<dbReference type="Gene3D" id="3.40.190.290">
    <property type="match status" value="1"/>
</dbReference>
<evidence type="ECO:0000259" key="5">
    <source>
        <dbReference type="PROSITE" id="PS50931"/>
    </source>
</evidence>
<reference evidence="6 7" key="1">
    <citation type="submission" date="2024-05" db="EMBL/GenBank/DDBJ databases">
        <title>Roseateles sp. DJS-2-20 16S ribosomal RNA gene Genome sequencing and assembly.</title>
        <authorList>
            <person name="Woo H."/>
        </authorList>
    </citation>
    <scope>NUCLEOTIDE SEQUENCE [LARGE SCALE GENOMIC DNA]</scope>
    <source>
        <strain evidence="6 7">DJS-2-20</strain>
    </source>
</reference>
<evidence type="ECO:0000256" key="3">
    <source>
        <dbReference type="ARBA" id="ARBA00023125"/>
    </source>
</evidence>
<dbReference type="RefSeq" id="WP_347703359.1">
    <property type="nucleotide sequence ID" value="NZ_JBDPZD010000001.1"/>
</dbReference>
<gene>
    <name evidence="6" type="ORF">ABDJ85_03570</name>
</gene>
<dbReference type="Pfam" id="PF03466">
    <property type="entry name" value="LysR_substrate"/>
    <property type="match status" value="1"/>
</dbReference>
<evidence type="ECO:0000256" key="1">
    <source>
        <dbReference type="ARBA" id="ARBA00009437"/>
    </source>
</evidence>
<dbReference type="InterPro" id="IPR036388">
    <property type="entry name" value="WH-like_DNA-bd_sf"/>
</dbReference>
<name>A0ABV0FZI8_9BURK</name>
<sequence>MKLDSLDELRVFVQVVHSGGFTAAGLVLGRETNVVSRLVARLEARLGVQLLVRTTRRVATTHEGRLFLAHAEQLLRSAAEAEQSLRQSVTVVEGSMRVAVRTTTTQFGFVQDLVGLLQQHPQLAIQLLVSDSEPDLVAERIDVAVRIGDLPDSSCLSRPLGSVRFVPVAAPAYFEGRERPATPADLAGHECVLALQGRPQTHWPLVGPRGRFLEAPVAGRFACSDVRAQADAVYAGLGIGLRPAGEARRAVAEGSLERVLPGWSLAPLAVHGLLPPGHTANARSDAVLDLLKAAVKRVG</sequence>
<keyword evidence="3" id="KW-0238">DNA-binding</keyword>
<accession>A0ABV0FZI8</accession>
<evidence type="ECO:0000256" key="2">
    <source>
        <dbReference type="ARBA" id="ARBA00023015"/>
    </source>
</evidence>
<dbReference type="InterPro" id="IPR036390">
    <property type="entry name" value="WH_DNA-bd_sf"/>
</dbReference>
<evidence type="ECO:0000313" key="6">
    <source>
        <dbReference type="EMBL" id="MEO3690532.1"/>
    </source>
</evidence>
<protein>
    <submittedName>
        <fullName evidence="6">LysR substrate-binding domain-containing protein</fullName>
    </submittedName>
</protein>
<evidence type="ECO:0000313" key="7">
    <source>
        <dbReference type="Proteomes" id="UP001495147"/>
    </source>
</evidence>
<evidence type="ECO:0000256" key="4">
    <source>
        <dbReference type="ARBA" id="ARBA00023163"/>
    </source>
</evidence>
<dbReference type="SUPFAM" id="SSF53850">
    <property type="entry name" value="Periplasmic binding protein-like II"/>
    <property type="match status" value="1"/>
</dbReference>
<feature type="domain" description="HTH lysR-type" evidence="5">
    <location>
        <begin position="1"/>
        <end position="61"/>
    </location>
</feature>
<dbReference type="PROSITE" id="PS50931">
    <property type="entry name" value="HTH_LYSR"/>
    <property type="match status" value="1"/>
</dbReference>
<dbReference type="Proteomes" id="UP001495147">
    <property type="component" value="Unassembled WGS sequence"/>
</dbReference>
<organism evidence="6 7">
    <name type="scientific">Roseateles paludis</name>
    <dbReference type="NCBI Taxonomy" id="3145238"/>
    <lineage>
        <taxon>Bacteria</taxon>
        <taxon>Pseudomonadati</taxon>
        <taxon>Pseudomonadota</taxon>
        <taxon>Betaproteobacteria</taxon>
        <taxon>Burkholderiales</taxon>
        <taxon>Sphaerotilaceae</taxon>
        <taxon>Roseateles</taxon>
    </lineage>
</organism>
<keyword evidence="7" id="KW-1185">Reference proteome</keyword>
<dbReference type="InterPro" id="IPR005119">
    <property type="entry name" value="LysR_subst-bd"/>
</dbReference>
<dbReference type="PANTHER" id="PTHR30537">
    <property type="entry name" value="HTH-TYPE TRANSCRIPTIONAL REGULATOR"/>
    <property type="match status" value="1"/>
</dbReference>
<keyword evidence="4" id="KW-0804">Transcription</keyword>